<proteinExistence type="predicted"/>
<dbReference type="Pfam" id="PF00583">
    <property type="entry name" value="Acetyltransf_1"/>
    <property type="match status" value="1"/>
</dbReference>
<dbReference type="InterPro" id="IPR000182">
    <property type="entry name" value="GNAT_dom"/>
</dbReference>
<name>A0A1H4GC99_9BACI</name>
<gene>
    <name evidence="2" type="ORF">SAMN05421743_1159</name>
</gene>
<dbReference type="STRING" id="571932.SAMN05421743_1159"/>
<sequence length="285" mass="33503">MERQVLDIRKLEWEDLDNLKQMDTGIEDDYVLRIFPKLIESKEHEIFGLFQGEALVSVAGYTIFADKFAMLGRMRSDRRYTGKGYSTEVMTFIAELLRKDPDIHWIGANTQTHNYPAQRVIERSGMKPGPVHYYAILKAKIDHLGTKGQLWKKIDGLASKRILLSSLDYNALDAFPYECYYPLPFDKGLFTDDYLNECTFYINPAEDRFVIFRNDWKGDLHTHVKYFWDDHFQQPGFFETVYQNWAENPEAAGAWVDFSETGYKNIPDPSLFEVQKPWLLYSRWI</sequence>
<dbReference type="SUPFAM" id="SSF55729">
    <property type="entry name" value="Acyl-CoA N-acyltransferases (Nat)"/>
    <property type="match status" value="1"/>
</dbReference>
<dbReference type="Gene3D" id="3.40.630.30">
    <property type="match status" value="1"/>
</dbReference>
<evidence type="ECO:0000313" key="2">
    <source>
        <dbReference type="EMBL" id="SEB06921.1"/>
    </source>
</evidence>
<evidence type="ECO:0000259" key="1">
    <source>
        <dbReference type="PROSITE" id="PS51186"/>
    </source>
</evidence>
<dbReference type="RefSeq" id="WP_245728990.1">
    <property type="nucleotide sequence ID" value="NZ_FNQR01000015.1"/>
</dbReference>
<reference evidence="2 3" key="1">
    <citation type="submission" date="2016-10" db="EMBL/GenBank/DDBJ databases">
        <authorList>
            <person name="de Groot N.N."/>
        </authorList>
    </citation>
    <scope>NUCLEOTIDE SEQUENCE [LARGE SCALE GENOMIC DNA]</scope>
    <source>
        <strain evidence="2 3">CCM7597</strain>
    </source>
</reference>
<dbReference type="PROSITE" id="PS51186">
    <property type="entry name" value="GNAT"/>
    <property type="match status" value="1"/>
</dbReference>
<organism evidence="2 3">
    <name type="scientific">Thalassobacillus cyri</name>
    <dbReference type="NCBI Taxonomy" id="571932"/>
    <lineage>
        <taxon>Bacteria</taxon>
        <taxon>Bacillati</taxon>
        <taxon>Bacillota</taxon>
        <taxon>Bacilli</taxon>
        <taxon>Bacillales</taxon>
        <taxon>Bacillaceae</taxon>
        <taxon>Thalassobacillus</taxon>
    </lineage>
</organism>
<dbReference type="InterPro" id="IPR016181">
    <property type="entry name" value="Acyl_CoA_acyltransferase"/>
</dbReference>
<feature type="domain" description="N-acetyltransferase" evidence="1">
    <location>
        <begin position="6"/>
        <end position="143"/>
    </location>
</feature>
<protein>
    <submittedName>
        <fullName evidence="2">Acetyltransferase (GNAT) domain-containing protein</fullName>
    </submittedName>
</protein>
<keyword evidence="2" id="KW-0808">Transferase</keyword>
<dbReference type="EMBL" id="FNQR01000015">
    <property type="protein sequence ID" value="SEB06921.1"/>
    <property type="molecule type" value="Genomic_DNA"/>
</dbReference>
<keyword evidence="3" id="KW-1185">Reference proteome</keyword>
<dbReference type="GO" id="GO:0016747">
    <property type="term" value="F:acyltransferase activity, transferring groups other than amino-acyl groups"/>
    <property type="evidence" value="ECO:0007669"/>
    <property type="project" value="InterPro"/>
</dbReference>
<accession>A0A1H4GC99</accession>
<dbReference type="Proteomes" id="UP000198584">
    <property type="component" value="Unassembled WGS sequence"/>
</dbReference>
<dbReference type="AlphaFoldDB" id="A0A1H4GC99"/>
<evidence type="ECO:0000313" key="3">
    <source>
        <dbReference type="Proteomes" id="UP000198584"/>
    </source>
</evidence>